<evidence type="ECO:0000256" key="4">
    <source>
        <dbReference type="RuleBase" id="RU003560"/>
    </source>
</evidence>
<accession>A0A2I0QQX9</accession>
<evidence type="ECO:0000256" key="3">
    <source>
        <dbReference type="ARBA" id="ARBA00022898"/>
    </source>
</evidence>
<dbReference type="InterPro" id="IPR005814">
    <property type="entry name" value="Aminotrans_3"/>
</dbReference>
<dbReference type="FunFam" id="3.40.640.10:FF:000004">
    <property type="entry name" value="Acetylornithine aminotransferase"/>
    <property type="match status" value="1"/>
</dbReference>
<dbReference type="PROSITE" id="PS00600">
    <property type="entry name" value="AA_TRANSFER_CLASS_3"/>
    <property type="match status" value="1"/>
</dbReference>
<protein>
    <submittedName>
        <fullName evidence="5">Aspartate aminotransferase family protein</fullName>
    </submittedName>
</protein>
<gene>
    <name evidence="5" type="ORF">CEY16_13015</name>
</gene>
<dbReference type="InterPro" id="IPR015421">
    <property type="entry name" value="PyrdxlP-dep_Trfase_major"/>
</dbReference>
<dbReference type="PANTHER" id="PTHR43094">
    <property type="entry name" value="AMINOTRANSFERASE"/>
    <property type="match status" value="1"/>
</dbReference>
<keyword evidence="6" id="KW-1185">Reference proteome</keyword>
<proteinExistence type="inferred from homology"/>
<dbReference type="InterPro" id="IPR015424">
    <property type="entry name" value="PyrdxlP-dep_Trfase"/>
</dbReference>
<comment type="cofactor">
    <cofactor evidence="1">
        <name>pyridoxal 5'-phosphate</name>
        <dbReference type="ChEBI" id="CHEBI:597326"/>
    </cofactor>
</comment>
<dbReference type="EMBL" id="PJNH01000004">
    <property type="protein sequence ID" value="PKR76734.1"/>
    <property type="molecule type" value="Genomic_DNA"/>
</dbReference>
<evidence type="ECO:0000313" key="5">
    <source>
        <dbReference type="EMBL" id="PKR76734.1"/>
    </source>
</evidence>
<sequence length="463" mass="52303">MFQQLLRIISRKRSENLSQDHVFHRNFNNNYPLIERGEGVYLYDTQGVRYLDGSSGAVAVNIGHGVQEVVNAMTKQASHVAYVHTLRFETSLQHELASMIASLAPGDLDTVYFTSGGAEANESALKLARQYHLGNNDQEKFKVISHSISYHGNTMRTLSIGGDQKRKELYDKELHGGVIHLAPPYGKRSDFENLQEDEYVDYCLNQIEKKILEEDPETISCFLIEPIVGSQIAAFPMPDGYLKGIRKLCTQYNILLVADEVMTGFGRTGEMFAVNHWRVTPDIITFAKGVSSAYAPLGGMIVNNKTIQTIKDKWDGKFAHGYTFSGHPVALAAGKANINYLLDKELVPNVKQKGRYLRKRLSELMEKFTCIGDLRGRGLMLGFEIYKNKKTREPFNQSQKAAEELNQICIENGVVFYPGQGLIDQQPFDHILVAPPFVITDNEIDHMVDLLEKSLKIFERRFK</sequence>
<comment type="similarity">
    <text evidence="2 4">Belongs to the class-III pyridoxal-phosphate-dependent aminotransferase family.</text>
</comment>
<dbReference type="GO" id="GO:0008483">
    <property type="term" value="F:transaminase activity"/>
    <property type="evidence" value="ECO:0007669"/>
    <property type="project" value="UniProtKB-KW"/>
</dbReference>
<dbReference type="InterPro" id="IPR015422">
    <property type="entry name" value="PyrdxlP-dep_Trfase_small"/>
</dbReference>
<dbReference type="PANTHER" id="PTHR43094:SF1">
    <property type="entry name" value="AMINOTRANSFERASE CLASS-III"/>
    <property type="match status" value="1"/>
</dbReference>
<dbReference type="AlphaFoldDB" id="A0A2I0QQX9"/>
<dbReference type="InterPro" id="IPR049704">
    <property type="entry name" value="Aminotrans_3_PPA_site"/>
</dbReference>
<organism evidence="5 6">
    <name type="scientific">Halalkalibacillus sediminis</name>
    <dbReference type="NCBI Taxonomy" id="2018042"/>
    <lineage>
        <taxon>Bacteria</taxon>
        <taxon>Bacillati</taxon>
        <taxon>Bacillota</taxon>
        <taxon>Bacilli</taxon>
        <taxon>Bacillales</taxon>
        <taxon>Bacillaceae</taxon>
        <taxon>Halalkalibacillus</taxon>
    </lineage>
</organism>
<dbReference type="Proteomes" id="UP000243524">
    <property type="component" value="Unassembled WGS sequence"/>
</dbReference>
<dbReference type="Gene3D" id="3.90.1150.10">
    <property type="entry name" value="Aspartate Aminotransferase, domain 1"/>
    <property type="match status" value="1"/>
</dbReference>
<dbReference type="PIRSF" id="PIRSF000521">
    <property type="entry name" value="Transaminase_4ab_Lys_Orn"/>
    <property type="match status" value="1"/>
</dbReference>
<reference evidence="5 6" key="1">
    <citation type="submission" date="2017-06" db="EMBL/GenBank/DDBJ databases">
        <title>the draft geome sequence of Illustriluteabacillus marina B3227.</title>
        <authorList>
            <person name="He R.-H."/>
            <person name="Du Z.-J."/>
        </authorList>
    </citation>
    <scope>NUCLEOTIDE SEQUENCE [LARGE SCALE GENOMIC DNA]</scope>
    <source>
        <strain evidence="5 6">B3227</strain>
    </source>
</reference>
<keyword evidence="5" id="KW-0808">Transferase</keyword>
<keyword evidence="3 4" id="KW-0663">Pyridoxal phosphate</keyword>
<name>A0A2I0QQX9_9BACI</name>
<evidence type="ECO:0000256" key="1">
    <source>
        <dbReference type="ARBA" id="ARBA00001933"/>
    </source>
</evidence>
<keyword evidence="5" id="KW-0032">Aminotransferase</keyword>
<evidence type="ECO:0000256" key="2">
    <source>
        <dbReference type="ARBA" id="ARBA00008954"/>
    </source>
</evidence>
<comment type="caution">
    <text evidence="5">The sequence shown here is derived from an EMBL/GenBank/DDBJ whole genome shotgun (WGS) entry which is preliminary data.</text>
</comment>
<dbReference type="Pfam" id="PF00202">
    <property type="entry name" value="Aminotran_3"/>
    <property type="match status" value="1"/>
</dbReference>
<dbReference type="CDD" id="cd00610">
    <property type="entry name" value="OAT_like"/>
    <property type="match status" value="1"/>
</dbReference>
<dbReference type="GO" id="GO:0005829">
    <property type="term" value="C:cytosol"/>
    <property type="evidence" value="ECO:0007669"/>
    <property type="project" value="TreeGrafter"/>
</dbReference>
<dbReference type="SUPFAM" id="SSF53383">
    <property type="entry name" value="PLP-dependent transferases"/>
    <property type="match status" value="1"/>
</dbReference>
<dbReference type="GO" id="GO:0030170">
    <property type="term" value="F:pyridoxal phosphate binding"/>
    <property type="evidence" value="ECO:0007669"/>
    <property type="project" value="InterPro"/>
</dbReference>
<evidence type="ECO:0000313" key="6">
    <source>
        <dbReference type="Proteomes" id="UP000243524"/>
    </source>
</evidence>
<dbReference type="Gene3D" id="3.40.640.10">
    <property type="entry name" value="Type I PLP-dependent aspartate aminotransferase-like (Major domain)"/>
    <property type="match status" value="1"/>
</dbReference>